<keyword evidence="9" id="KW-1185">Reference proteome</keyword>
<evidence type="ECO:0000313" key="8">
    <source>
        <dbReference type="EMBL" id="SDD90916.1"/>
    </source>
</evidence>
<dbReference type="Proteomes" id="UP000198949">
    <property type="component" value="Unassembled WGS sequence"/>
</dbReference>
<keyword evidence="5 6" id="KW-0408">Iron</keyword>
<dbReference type="GO" id="GO:0016702">
    <property type="term" value="F:oxidoreductase activity, acting on single donors with incorporation of molecular oxygen, incorporation of two atoms of oxygen"/>
    <property type="evidence" value="ECO:0007669"/>
    <property type="project" value="InterPro"/>
</dbReference>
<proteinExistence type="inferred from homology"/>
<dbReference type="PANTHER" id="PTHR12918:SF1">
    <property type="entry name" value="CYSTEINE DIOXYGENASE TYPE 1"/>
    <property type="match status" value="1"/>
</dbReference>
<evidence type="ECO:0000256" key="4">
    <source>
        <dbReference type="ARBA" id="ARBA00023002"/>
    </source>
</evidence>
<dbReference type="CDD" id="cd10548">
    <property type="entry name" value="cupin_CDO"/>
    <property type="match status" value="1"/>
</dbReference>
<gene>
    <name evidence="8" type="ORF">SAMN05216270_10948</name>
</gene>
<dbReference type="Pfam" id="PF05995">
    <property type="entry name" value="CDO_I"/>
    <property type="match status" value="1"/>
</dbReference>
<protein>
    <submittedName>
        <fullName evidence="8">Cysteine dioxygenase type I</fullName>
    </submittedName>
</protein>
<dbReference type="InterPro" id="IPR011051">
    <property type="entry name" value="RmlC_Cupin_sf"/>
</dbReference>
<keyword evidence="2 6" id="KW-0479">Metal-binding</keyword>
<feature type="binding site" evidence="6">
    <location>
        <position position="150"/>
    </location>
    <ligand>
        <name>Fe cation</name>
        <dbReference type="ChEBI" id="CHEBI:24875"/>
        <note>catalytic</note>
    </ligand>
</feature>
<dbReference type="PANTHER" id="PTHR12918">
    <property type="entry name" value="CYSTEINE DIOXYGENASE"/>
    <property type="match status" value="1"/>
</dbReference>
<dbReference type="Gene3D" id="2.60.120.10">
    <property type="entry name" value="Jelly Rolls"/>
    <property type="match status" value="1"/>
</dbReference>
<dbReference type="RefSeq" id="WP_091037071.1">
    <property type="nucleotide sequence ID" value="NZ_FNAD01000009.1"/>
</dbReference>
<name>A0A1G6YN06_9ACTN</name>
<accession>A0A1G6YN06</accession>
<feature type="region of interest" description="Disordered" evidence="7">
    <location>
        <begin position="1"/>
        <end position="21"/>
    </location>
</feature>
<feature type="binding site" evidence="6">
    <location>
        <position position="100"/>
    </location>
    <ligand>
        <name>Fe cation</name>
        <dbReference type="ChEBI" id="CHEBI:24875"/>
        <note>catalytic</note>
    </ligand>
</feature>
<evidence type="ECO:0000256" key="3">
    <source>
        <dbReference type="ARBA" id="ARBA00022964"/>
    </source>
</evidence>
<sequence>MSTVTTAAPFPAGPAHPVSAGSASGRTVPVGVVADSAVASSAVLGGDRLEALAGFYAANLTLRPRFTRGSRWARRVLAGPDHEAWLLAWLPGQGTELHDHGGVARPAAAAVAVVSGSLTEYTVRPGDFPGLRRRPLAAGEVSAVDDRTVHAMRNDSDAPAVSLHVYSPGLEAMRTYLLDETGLAPARIKRAGEDW</sequence>
<organism evidence="8 9">
    <name type="scientific">Glycomyces harbinensis</name>
    <dbReference type="NCBI Taxonomy" id="58114"/>
    <lineage>
        <taxon>Bacteria</taxon>
        <taxon>Bacillati</taxon>
        <taxon>Actinomycetota</taxon>
        <taxon>Actinomycetes</taxon>
        <taxon>Glycomycetales</taxon>
        <taxon>Glycomycetaceae</taxon>
        <taxon>Glycomyces</taxon>
    </lineage>
</organism>
<dbReference type="InterPro" id="IPR010300">
    <property type="entry name" value="CDO_1"/>
</dbReference>
<comment type="similarity">
    <text evidence="1">Belongs to the cysteine dioxygenase family.</text>
</comment>
<reference evidence="9" key="1">
    <citation type="submission" date="2016-10" db="EMBL/GenBank/DDBJ databases">
        <authorList>
            <person name="Varghese N."/>
            <person name="Submissions S."/>
        </authorList>
    </citation>
    <scope>NUCLEOTIDE SEQUENCE [LARGE SCALE GENOMIC DNA]</scope>
    <source>
        <strain evidence="9">CGMCC 4.3516</strain>
    </source>
</reference>
<dbReference type="STRING" id="58114.SAMN05216270_10948"/>
<dbReference type="GO" id="GO:0008198">
    <property type="term" value="F:ferrous iron binding"/>
    <property type="evidence" value="ECO:0007669"/>
    <property type="project" value="TreeGrafter"/>
</dbReference>
<evidence type="ECO:0000313" key="9">
    <source>
        <dbReference type="Proteomes" id="UP000198949"/>
    </source>
</evidence>
<dbReference type="InterPro" id="IPR014710">
    <property type="entry name" value="RmlC-like_jellyroll"/>
</dbReference>
<dbReference type="AlphaFoldDB" id="A0A1G6YN06"/>
<feature type="binding site" evidence="6">
    <location>
        <position position="98"/>
    </location>
    <ligand>
        <name>Fe cation</name>
        <dbReference type="ChEBI" id="CHEBI:24875"/>
        <note>catalytic</note>
    </ligand>
</feature>
<keyword evidence="4" id="KW-0560">Oxidoreductase</keyword>
<evidence type="ECO:0000256" key="1">
    <source>
        <dbReference type="ARBA" id="ARBA00006622"/>
    </source>
</evidence>
<dbReference type="SUPFAM" id="SSF51182">
    <property type="entry name" value="RmlC-like cupins"/>
    <property type="match status" value="1"/>
</dbReference>
<dbReference type="EMBL" id="FNAD01000009">
    <property type="protein sequence ID" value="SDD90916.1"/>
    <property type="molecule type" value="Genomic_DNA"/>
</dbReference>
<evidence type="ECO:0000256" key="2">
    <source>
        <dbReference type="ARBA" id="ARBA00022723"/>
    </source>
</evidence>
<keyword evidence="3 8" id="KW-0223">Dioxygenase</keyword>
<evidence type="ECO:0000256" key="7">
    <source>
        <dbReference type="SAM" id="MobiDB-lite"/>
    </source>
</evidence>
<evidence type="ECO:0000256" key="5">
    <source>
        <dbReference type="ARBA" id="ARBA00023004"/>
    </source>
</evidence>
<evidence type="ECO:0000256" key="6">
    <source>
        <dbReference type="PIRSR" id="PIRSR610300-51"/>
    </source>
</evidence>